<dbReference type="EMBL" id="CP036318">
    <property type="protein sequence ID" value="QDV56265.1"/>
    <property type="molecule type" value="Genomic_DNA"/>
</dbReference>
<dbReference type="Proteomes" id="UP000316770">
    <property type="component" value="Chromosome"/>
</dbReference>
<evidence type="ECO:0000313" key="1">
    <source>
        <dbReference type="EMBL" id="QDV56265.1"/>
    </source>
</evidence>
<reference evidence="1 2" key="1">
    <citation type="submission" date="2019-02" db="EMBL/GenBank/DDBJ databases">
        <title>Deep-cultivation of Planctomycetes and their phenomic and genomic characterization uncovers novel biology.</title>
        <authorList>
            <person name="Wiegand S."/>
            <person name="Jogler M."/>
            <person name="Boedeker C."/>
            <person name="Pinto D."/>
            <person name="Vollmers J."/>
            <person name="Rivas-Marin E."/>
            <person name="Kohn T."/>
            <person name="Peeters S.H."/>
            <person name="Heuer A."/>
            <person name="Rast P."/>
            <person name="Oberbeckmann S."/>
            <person name="Bunk B."/>
            <person name="Jeske O."/>
            <person name="Meyerdierks A."/>
            <person name="Storesund J.E."/>
            <person name="Kallscheuer N."/>
            <person name="Luecker S."/>
            <person name="Lage O.M."/>
            <person name="Pohl T."/>
            <person name="Merkel B.J."/>
            <person name="Hornburger P."/>
            <person name="Mueller R.-W."/>
            <person name="Bruemmer F."/>
            <person name="Labrenz M."/>
            <person name="Spormann A.M."/>
            <person name="Op den Camp H."/>
            <person name="Overmann J."/>
            <person name="Amann R."/>
            <person name="Jetten M.S.M."/>
            <person name="Mascher T."/>
            <person name="Medema M.H."/>
            <person name="Devos D.P."/>
            <person name="Kaster A.-K."/>
            <person name="Ovreas L."/>
            <person name="Rohde M."/>
            <person name="Galperin M.Y."/>
            <person name="Jogler C."/>
        </authorList>
    </citation>
    <scope>NUCLEOTIDE SEQUENCE [LARGE SCALE GENOMIC DNA]</scope>
    <source>
        <strain evidence="1 2">Mal33</strain>
    </source>
</reference>
<sequence length="75" mass="8266">MGGTEVCRFDYQFCGGIGLKFDGFKNKSRCNEKVYKTFVVLFDLRDGGLSVRSFGCCDEPLAIFASALRSYCGGL</sequence>
<organism evidence="1 2">
    <name type="scientific">Rosistilla oblonga</name>
    <dbReference type="NCBI Taxonomy" id="2527990"/>
    <lineage>
        <taxon>Bacteria</taxon>
        <taxon>Pseudomonadati</taxon>
        <taxon>Planctomycetota</taxon>
        <taxon>Planctomycetia</taxon>
        <taxon>Pirellulales</taxon>
        <taxon>Pirellulaceae</taxon>
        <taxon>Rosistilla</taxon>
    </lineage>
</organism>
<accession>A0A518IT51</accession>
<evidence type="ECO:0000313" key="2">
    <source>
        <dbReference type="Proteomes" id="UP000316770"/>
    </source>
</evidence>
<name>A0A518IT51_9BACT</name>
<dbReference type="AlphaFoldDB" id="A0A518IT51"/>
<protein>
    <submittedName>
        <fullName evidence="1">Uncharacterized protein</fullName>
    </submittedName>
</protein>
<keyword evidence="2" id="KW-1185">Reference proteome</keyword>
<gene>
    <name evidence="1" type="ORF">Mal33_22470</name>
</gene>
<proteinExistence type="predicted"/>